<dbReference type="PANTHER" id="PTHR45436">
    <property type="entry name" value="SENSOR HISTIDINE KINASE YKOH"/>
    <property type="match status" value="1"/>
</dbReference>
<protein>
    <recommendedName>
        <fullName evidence="3">histidine kinase</fullName>
        <ecNumber evidence="3">2.7.13.3</ecNumber>
    </recommendedName>
</protein>
<evidence type="ECO:0000256" key="8">
    <source>
        <dbReference type="ARBA" id="ARBA00022777"/>
    </source>
</evidence>
<keyword evidence="5 15" id="KW-0808">Transferase</keyword>
<dbReference type="EC" id="2.7.13.3" evidence="3"/>
<keyword evidence="6 13" id="KW-0812">Transmembrane</keyword>
<dbReference type="Pfam" id="PF00512">
    <property type="entry name" value="HisKA"/>
    <property type="match status" value="1"/>
</dbReference>
<feature type="domain" description="Histidine kinase" evidence="14">
    <location>
        <begin position="261"/>
        <end position="469"/>
    </location>
</feature>
<dbReference type="Pfam" id="PF02518">
    <property type="entry name" value="HATPase_c"/>
    <property type="match status" value="1"/>
</dbReference>
<dbReference type="PROSITE" id="PS50109">
    <property type="entry name" value="HIS_KIN"/>
    <property type="match status" value="1"/>
</dbReference>
<dbReference type="Gene3D" id="3.30.565.10">
    <property type="entry name" value="Histidine kinase-like ATPase, C-terminal domain"/>
    <property type="match status" value="1"/>
</dbReference>
<evidence type="ECO:0000256" key="1">
    <source>
        <dbReference type="ARBA" id="ARBA00000085"/>
    </source>
</evidence>
<dbReference type="PRINTS" id="PR00344">
    <property type="entry name" value="BCTRLSENSOR"/>
</dbReference>
<evidence type="ECO:0000256" key="3">
    <source>
        <dbReference type="ARBA" id="ARBA00012438"/>
    </source>
</evidence>
<evidence type="ECO:0000256" key="9">
    <source>
        <dbReference type="ARBA" id="ARBA00022840"/>
    </source>
</evidence>
<reference evidence="15" key="1">
    <citation type="submission" date="2021-11" db="EMBL/GenBank/DDBJ databases">
        <authorList>
            <person name="Rodrigo-Torres L."/>
            <person name="Arahal R. D."/>
            <person name="Lucena T."/>
        </authorList>
    </citation>
    <scope>NUCLEOTIDE SEQUENCE</scope>
    <source>
        <strain evidence="15">CECT 7928</strain>
    </source>
</reference>
<evidence type="ECO:0000256" key="2">
    <source>
        <dbReference type="ARBA" id="ARBA00004141"/>
    </source>
</evidence>
<keyword evidence="12 13" id="KW-0472">Membrane</keyword>
<dbReference type="InterPro" id="IPR036097">
    <property type="entry name" value="HisK_dim/P_sf"/>
</dbReference>
<evidence type="ECO:0000256" key="11">
    <source>
        <dbReference type="ARBA" id="ARBA00023012"/>
    </source>
</evidence>
<comment type="caution">
    <text evidence="15">The sequence shown here is derived from an EMBL/GenBank/DDBJ whole genome shotgun (WGS) entry which is preliminary data.</text>
</comment>
<dbReference type="InterPro" id="IPR036890">
    <property type="entry name" value="HATPase_C_sf"/>
</dbReference>
<evidence type="ECO:0000256" key="5">
    <source>
        <dbReference type="ARBA" id="ARBA00022679"/>
    </source>
</evidence>
<dbReference type="SUPFAM" id="SSF55874">
    <property type="entry name" value="ATPase domain of HSP90 chaperone/DNA topoisomerase II/histidine kinase"/>
    <property type="match status" value="1"/>
</dbReference>
<evidence type="ECO:0000313" key="16">
    <source>
        <dbReference type="Proteomes" id="UP000838748"/>
    </source>
</evidence>
<name>A0ABN8E627_9VIBR</name>
<comment type="catalytic activity">
    <reaction evidence="1">
        <text>ATP + protein L-histidine = ADP + protein N-phospho-L-histidine.</text>
        <dbReference type="EC" id="2.7.13.3"/>
    </reaction>
</comment>
<keyword evidence="8" id="KW-0418">Kinase</keyword>
<evidence type="ECO:0000256" key="7">
    <source>
        <dbReference type="ARBA" id="ARBA00022741"/>
    </source>
</evidence>
<dbReference type="InterPro" id="IPR003661">
    <property type="entry name" value="HisK_dim/P_dom"/>
</dbReference>
<dbReference type="Gene3D" id="1.10.287.130">
    <property type="match status" value="1"/>
</dbReference>
<evidence type="ECO:0000256" key="12">
    <source>
        <dbReference type="ARBA" id="ARBA00023136"/>
    </source>
</evidence>
<keyword evidence="10 13" id="KW-1133">Transmembrane helix</keyword>
<gene>
    <name evidence="15" type="primary">qseC</name>
    <name evidence="15" type="ORF">VMF7928_02764</name>
</gene>
<evidence type="ECO:0000256" key="6">
    <source>
        <dbReference type="ARBA" id="ARBA00022692"/>
    </source>
</evidence>
<dbReference type="InterPro" id="IPR004358">
    <property type="entry name" value="Sig_transdc_His_kin-like_C"/>
</dbReference>
<evidence type="ECO:0000313" key="15">
    <source>
        <dbReference type="EMBL" id="CAH0540319.1"/>
    </source>
</evidence>
<dbReference type="EMBL" id="CAKLDM010000002">
    <property type="protein sequence ID" value="CAH0540319.1"/>
    <property type="molecule type" value="Genomic_DNA"/>
</dbReference>
<dbReference type="CDD" id="cd00075">
    <property type="entry name" value="HATPase"/>
    <property type="match status" value="1"/>
</dbReference>
<keyword evidence="7" id="KW-0547">Nucleotide-binding</keyword>
<evidence type="ECO:0000256" key="10">
    <source>
        <dbReference type="ARBA" id="ARBA00022989"/>
    </source>
</evidence>
<feature type="transmembrane region" description="Helical" evidence="13">
    <location>
        <begin position="182"/>
        <end position="201"/>
    </location>
</feature>
<sequence length="469" mass="52980">MKSSKPFSIKRRLTLSVIAFSFVLIAVSLILNVYSAKHEVEEVYDARLGQSAKLLLVTTAFEPNEKTFVKHQKIFQSWMSDIKKDSPGDDDVPTAYGHPYEEKMLFQIYDDGKLLWSSKPNIGAFEHDKNYSGYGNVVENGSQWRYFQLHMPKKANSSEYVIVAEKQSIRKEMVEEMALSNAIPQLLIIPCLVILIIWLINKNFKPVKELKLAIAQRSANKLDHIYVSNQTVELSPLVDALNDLLSQLEQAWQREKRFTRMAAHELKTPLTILRLNAENAIHSKSQDELAKDLNNILKGIDRTDRLLHQLLMLAKVESLTDIEKQDVDISNVIRQIVADLAPLALRNSQDIGFDGNSISIDGDETLLTILFSNLIDNAIRYSGDRSQINVEVVDMESLIEVRISDNGADISAEAREKLFDNFYRANSEKGDGAGLGMSITRDIAGLHNAKVTLLPRSEDRNTFVVTFSK</sequence>
<dbReference type="SMART" id="SM00388">
    <property type="entry name" value="HisKA"/>
    <property type="match status" value="1"/>
</dbReference>
<dbReference type="InterPro" id="IPR050428">
    <property type="entry name" value="TCS_sensor_his_kinase"/>
</dbReference>
<feature type="transmembrane region" description="Helical" evidence="13">
    <location>
        <begin position="12"/>
        <end position="34"/>
    </location>
</feature>
<organism evidence="15 16">
    <name type="scientific">Vibrio marisflavi CECT 7928</name>
    <dbReference type="NCBI Taxonomy" id="634439"/>
    <lineage>
        <taxon>Bacteria</taxon>
        <taxon>Pseudomonadati</taxon>
        <taxon>Pseudomonadota</taxon>
        <taxon>Gammaproteobacteria</taxon>
        <taxon>Vibrionales</taxon>
        <taxon>Vibrionaceae</taxon>
        <taxon>Vibrio</taxon>
    </lineage>
</organism>
<proteinExistence type="predicted"/>
<evidence type="ECO:0000256" key="4">
    <source>
        <dbReference type="ARBA" id="ARBA00022553"/>
    </source>
</evidence>
<dbReference type="InterPro" id="IPR005467">
    <property type="entry name" value="His_kinase_dom"/>
</dbReference>
<accession>A0ABN8E627</accession>
<keyword evidence="9" id="KW-0067">ATP-binding</keyword>
<dbReference type="RefSeq" id="WP_237362302.1">
    <property type="nucleotide sequence ID" value="NZ_CAKLDM010000002.1"/>
</dbReference>
<dbReference type="GO" id="GO:0004673">
    <property type="term" value="F:protein histidine kinase activity"/>
    <property type="evidence" value="ECO:0007669"/>
    <property type="project" value="UniProtKB-EC"/>
</dbReference>
<evidence type="ECO:0000256" key="13">
    <source>
        <dbReference type="SAM" id="Phobius"/>
    </source>
</evidence>
<dbReference type="SMART" id="SM00387">
    <property type="entry name" value="HATPase_c"/>
    <property type="match status" value="1"/>
</dbReference>
<dbReference type="InterPro" id="IPR003594">
    <property type="entry name" value="HATPase_dom"/>
</dbReference>
<dbReference type="SUPFAM" id="SSF47384">
    <property type="entry name" value="Homodimeric domain of signal transducing histidine kinase"/>
    <property type="match status" value="1"/>
</dbReference>
<dbReference type="CDD" id="cd00082">
    <property type="entry name" value="HisKA"/>
    <property type="match status" value="1"/>
</dbReference>
<comment type="subcellular location">
    <subcellularLocation>
        <location evidence="2">Membrane</location>
        <topology evidence="2">Multi-pass membrane protein</topology>
    </subcellularLocation>
</comment>
<keyword evidence="4" id="KW-0597">Phosphoprotein</keyword>
<evidence type="ECO:0000259" key="14">
    <source>
        <dbReference type="PROSITE" id="PS50109"/>
    </source>
</evidence>
<dbReference type="PANTHER" id="PTHR45436:SF14">
    <property type="entry name" value="SENSOR PROTEIN QSEC"/>
    <property type="match status" value="1"/>
</dbReference>
<dbReference type="Proteomes" id="UP000838748">
    <property type="component" value="Unassembled WGS sequence"/>
</dbReference>
<keyword evidence="16" id="KW-1185">Reference proteome</keyword>
<keyword evidence="11" id="KW-0902">Two-component regulatory system</keyword>